<sequence length="103" mass="11190">MSHRNWHNADIIAALKKRGTSLAALSREVGLSSSTLANALTRPWPKGESIIAQALNTSPEKMHGPTKPGKYLNRSQIRHRLCPRLKSPGCRPDDKVSPPGMAG</sequence>
<comment type="similarity">
    <text evidence="1">Belongs to the ner transcriptional regulatory family.</text>
</comment>
<reference evidence="7 8" key="1">
    <citation type="submission" date="2019-03" db="EMBL/GenBank/DDBJ databases">
        <title>Genomic analyses of the natural microbiome of Caenorhabditis elegans.</title>
        <authorList>
            <person name="Samuel B."/>
        </authorList>
    </citation>
    <scope>NUCLEOTIDE SEQUENCE [LARGE SCALE GENOMIC DNA]</scope>
    <source>
        <strain evidence="7 8">BIGb0156</strain>
    </source>
</reference>
<dbReference type="CDD" id="cd00093">
    <property type="entry name" value="HTH_XRE"/>
    <property type="match status" value="1"/>
</dbReference>
<dbReference type="SUPFAM" id="SSF47413">
    <property type="entry name" value="lambda repressor-like DNA-binding domains"/>
    <property type="match status" value="1"/>
</dbReference>
<keyword evidence="3" id="KW-0238">DNA-binding</keyword>
<organism evidence="7 8">
    <name type="scientific">Scandinavium goeteborgense</name>
    <dbReference type="NCBI Taxonomy" id="1851514"/>
    <lineage>
        <taxon>Bacteria</taxon>
        <taxon>Pseudomonadati</taxon>
        <taxon>Pseudomonadota</taxon>
        <taxon>Gammaproteobacteria</taxon>
        <taxon>Enterobacterales</taxon>
        <taxon>Enterobacteriaceae</taxon>
        <taxon>Scandinavium</taxon>
    </lineage>
</organism>
<feature type="domain" description="Ner winged helix-turn-helix DNA-binding" evidence="6">
    <location>
        <begin position="5"/>
        <end position="63"/>
    </location>
</feature>
<evidence type="ECO:0000256" key="5">
    <source>
        <dbReference type="SAM" id="MobiDB-lite"/>
    </source>
</evidence>
<evidence type="ECO:0000313" key="8">
    <source>
        <dbReference type="Proteomes" id="UP000295530"/>
    </source>
</evidence>
<evidence type="ECO:0000313" key="7">
    <source>
        <dbReference type="EMBL" id="TDN50712.1"/>
    </source>
</evidence>
<name>A0A4V3BMH9_SCAGO</name>
<comment type="caution">
    <text evidence="7">The sequence shown here is derived from an EMBL/GenBank/DDBJ whole genome shotgun (WGS) entry which is preliminary data.</text>
</comment>
<dbReference type="Proteomes" id="UP000295530">
    <property type="component" value="Unassembled WGS sequence"/>
</dbReference>
<evidence type="ECO:0000256" key="3">
    <source>
        <dbReference type="ARBA" id="ARBA00023125"/>
    </source>
</evidence>
<dbReference type="Gene3D" id="1.10.260.40">
    <property type="entry name" value="lambda repressor-like DNA-binding domains"/>
    <property type="match status" value="1"/>
</dbReference>
<evidence type="ECO:0000256" key="2">
    <source>
        <dbReference type="ARBA" id="ARBA00023015"/>
    </source>
</evidence>
<dbReference type="RefSeq" id="WP_125355995.1">
    <property type="nucleotide sequence ID" value="NZ_CP054058.1"/>
</dbReference>
<evidence type="ECO:0000256" key="4">
    <source>
        <dbReference type="ARBA" id="ARBA00023163"/>
    </source>
</evidence>
<evidence type="ECO:0000259" key="6">
    <source>
        <dbReference type="Pfam" id="PF13693"/>
    </source>
</evidence>
<keyword evidence="8" id="KW-1185">Reference proteome</keyword>
<protein>
    <submittedName>
        <fullName evidence="7">Nlp family transcriptional regulator</fullName>
    </submittedName>
</protein>
<dbReference type="InterPro" id="IPR001387">
    <property type="entry name" value="Cro/C1-type_HTH"/>
</dbReference>
<dbReference type="Pfam" id="PF13693">
    <property type="entry name" value="HTH_35"/>
    <property type="match status" value="1"/>
</dbReference>
<accession>A0A4V3BMH9</accession>
<evidence type="ECO:0000256" key="1">
    <source>
        <dbReference type="ARBA" id="ARBA00006157"/>
    </source>
</evidence>
<dbReference type="GO" id="GO:0003677">
    <property type="term" value="F:DNA binding"/>
    <property type="evidence" value="ECO:0007669"/>
    <property type="project" value="UniProtKB-KW"/>
</dbReference>
<dbReference type="EMBL" id="SNVX01000020">
    <property type="protein sequence ID" value="TDN50712.1"/>
    <property type="molecule type" value="Genomic_DNA"/>
</dbReference>
<dbReference type="InterPro" id="IPR010982">
    <property type="entry name" value="Lambda_DNA-bd_dom_sf"/>
</dbReference>
<keyword evidence="4" id="KW-0804">Transcription</keyword>
<feature type="region of interest" description="Disordered" evidence="5">
    <location>
        <begin position="83"/>
        <end position="103"/>
    </location>
</feature>
<dbReference type="AlphaFoldDB" id="A0A4V3BMH9"/>
<dbReference type="InterPro" id="IPR038722">
    <property type="entry name" value="Ner_HTH_dom"/>
</dbReference>
<keyword evidence="2" id="KW-0805">Transcription regulation</keyword>
<gene>
    <name evidence="7" type="ORF">EC847_1209</name>
</gene>
<dbReference type="OrthoDB" id="5405994at2"/>
<proteinExistence type="inferred from homology"/>